<sequence>MCCSMKATVFFLSSLHIWYAVTQAVIIAPLVVSSISTQLAECILVIIYSCVFFCAGFLIFLGTDQESTMLVGTGAIMLLVILGKRYIVMYHGMLLKPTLPEGDFLNPYGTTVPVIFSVLLYIFYMSILFCYHNELSYATPRTCLTPLSCRRQFPQSTSLSLSLSPSGNLNPHMK</sequence>
<evidence type="ECO:0000313" key="2">
    <source>
        <dbReference type="EMBL" id="OXA55333.1"/>
    </source>
</evidence>
<feature type="transmembrane region" description="Helical" evidence="1">
    <location>
        <begin position="108"/>
        <end position="131"/>
    </location>
</feature>
<organism evidence="2 3">
    <name type="scientific">Folsomia candida</name>
    <name type="common">Springtail</name>
    <dbReference type="NCBI Taxonomy" id="158441"/>
    <lineage>
        <taxon>Eukaryota</taxon>
        <taxon>Metazoa</taxon>
        <taxon>Ecdysozoa</taxon>
        <taxon>Arthropoda</taxon>
        <taxon>Hexapoda</taxon>
        <taxon>Collembola</taxon>
        <taxon>Entomobryomorpha</taxon>
        <taxon>Isotomoidea</taxon>
        <taxon>Isotomidae</taxon>
        <taxon>Proisotominae</taxon>
        <taxon>Folsomia</taxon>
    </lineage>
</organism>
<dbReference type="Proteomes" id="UP000198287">
    <property type="component" value="Unassembled WGS sequence"/>
</dbReference>
<gene>
    <name evidence="2" type="ORF">Fcan01_09316</name>
</gene>
<accession>A0A226ECN0</accession>
<evidence type="ECO:0000313" key="3">
    <source>
        <dbReference type="Proteomes" id="UP000198287"/>
    </source>
</evidence>
<keyword evidence="3" id="KW-1185">Reference proteome</keyword>
<keyword evidence="1" id="KW-0472">Membrane</keyword>
<dbReference type="AlphaFoldDB" id="A0A226ECN0"/>
<proteinExistence type="predicted"/>
<feature type="transmembrane region" description="Helical" evidence="1">
    <location>
        <begin position="68"/>
        <end position="88"/>
    </location>
</feature>
<comment type="caution">
    <text evidence="2">The sequence shown here is derived from an EMBL/GenBank/DDBJ whole genome shotgun (WGS) entry which is preliminary data.</text>
</comment>
<keyword evidence="1" id="KW-0812">Transmembrane</keyword>
<name>A0A226ECN0_FOLCA</name>
<feature type="transmembrane region" description="Helical" evidence="1">
    <location>
        <begin position="38"/>
        <end position="61"/>
    </location>
</feature>
<reference evidence="2 3" key="1">
    <citation type="submission" date="2015-12" db="EMBL/GenBank/DDBJ databases">
        <title>The genome of Folsomia candida.</title>
        <authorList>
            <person name="Faddeeva A."/>
            <person name="Derks M.F."/>
            <person name="Anvar Y."/>
            <person name="Smit S."/>
            <person name="Van Straalen N."/>
            <person name="Roelofs D."/>
        </authorList>
    </citation>
    <scope>NUCLEOTIDE SEQUENCE [LARGE SCALE GENOMIC DNA]</scope>
    <source>
        <strain evidence="2 3">VU population</strain>
        <tissue evidence="2">Whole body</tissue>
    </source>
</reference>
<evidence type="ECO:0000256" key="1">
    <source>
        <dbReference type="SAM" id="Phobius"/>
    </source>
</evidence>
<feature type="transmembrane region" description="Helical" evidence="1">
    <location>
        <begin position="7"/>
        <end position="32"/>
    </location>
</feature>
<dbReference type="EMBL" id="LNIX01000004">
    <property type="protein sequence ID" value="OXA55333.1"/>
    <property type="molecule type" value="Genomic_DNA"/>
</dbReference>
<keyword evidence="1" id="KW-1133">Transmembrane helix</keyword>
<protein>
    <submittedName>
        <fullName evidence="2">Uncharacterized protein</fullName>
    </submittedName>
</protein>